<dbReference type="Proteomes" id="UP001598019">
    <property type="component" value="Unassembled WGS sequence"/>
</dbReference>
<protein>
    <submittedName>
        <fullName evidence="1">Uncharacterized protein</fullName>
    </submittedName>
</protein>
<gene>
    <name evidence="1" type="ORF">SKC37_10285</name>
</gene>
<dbReference type="RefSeq" id="WP_377981391.1">
    <property type="nucleotide sequence ID" value="NZ_JBBKXX010000003.1"/>
</dbReference>
<dbReference type="EMBL" id="JBBKXX010000003">
    <property type="protein sequence ID" value="MFD3409046.1"/>
    <property type="molecule type" value="Genomic_DNA"/>
</dbReference>
<keyword evidence="2" id="KW-1185">Reference proteome</keyword>
<comment type="caution">
    <text evidence="1">The sequence shown here is derived from an EMBL/GenBank/DDBJ whole genome shotgun (WGS) entry which is preliminary data.</text>
</comment>
<sequence>MKIHLIKTPEYELEEYLKVCEFLQSFPGPMEFTSTEYEFDKKDFYFLRYELYPHHPFKYPANDKALPYDPNRGTPLSFKELFSLCDFYRNEEKISSTDFVILLTNRKNGMNWFSAFDQKNNVFVHTAEWEFYTNDVSPKYPVAYEVVANTIQTLMNLDVTTIPNEFIHQPFKACMNDFCQNKQEIIIKLSNARICPGCIDRIRSQNVSDDMLAQVQDIFKGIQSEFDFKIEEKPLSPSKVVVHANGDIELLDYGINLNLPSSWKALYIFFLKHPEGMLFSELEKNKDELKNLYKICRPRVKDAMLNSTIMNLVDADGASFRSAKSRLNTKIQDLLKDPRASFYIIDGIQYNKFSINAASINKLVDIRC</sequence>
<proteinExistence type="predicted"/>
<accession>A0ABW6DTM3</accession>
<reference evidence="1 2" key="1">
    <citation type="submission" date="2024-03" db="EMBL/GenBank/DDBJ databases">
        <title>Aquirufa genome sequencing.</title>
        <authorList>
            <person name="Pitt A."/>
            <person name="Hahn M.W."/>
        </authorList>
    </citation>
    <scope>NUCLEOTIDE SEQUENCE [LARGE SCALE GENOMIC DNA]</scope>
    <source>
        <strain evidence="1 2">HETE-83D</strain>
    </source>
</reference>
<name>A0ABW6DTM3_9BACT</name>
<organism evidence="1 2">
    <name type="scientific">Aquirufa esocilacus</name>
    <dbReference type="NCBI Taxonomy" id="3096513"/>
    <lineage>
        <taxon>Bacteria</taxon>
        <taxon>Pseudomonadati</taxon>
        <taxon>Bacteroidota</taxon>
        <taxon>Cytophagia</taxon>
        <taxon>Cytophagales</taxon>
        <taxon>Flectobacillaceae</taxon>
        <taxon>Aquirufa</taxon>
    </lineage>
</organism>
<evidence type="ECO:0000313" key="2">
    <source>
        <dbReference type="Proteomes" id="UP001598019"/>
    </source>
</evidence>
<evidence type="ECO:0000313" key="1">
    <source>
        <dbReference type="EMBL" id="MFD3409046.1"/>
    </source>
</evidence>